<evidence type="ECO:0000313" key="2">
    <source>
        <dbReference type="Proteomes" id="UP000008068"/>
    </source>
</evidence>
<gene>
    <name evidence="1" type="ORF">CAEBREN_20748</name>
</gene>
<accession>G0NJ69</accession>
<dbReference type="Proteomes" id="UP000008068">
    <property type="component" value="Unassembled WGS sequence"/>
</dbReference>
<keyword evidence="2" id="KW-1185">Reference proteome</keyword>
<name>G0NJ69_CAEBE</name>
<reference evidence="2" key="1">
    <citation type="submission" date="2011-07" db="EMBL/GenBank/DDBJ databases">
        <authorList>
            <consortium name="Caenorhabditis brenneri Sequencing and Analysis Consortium"/>
            <person name="Wilson R.K."/>
        </authorList>
    </citation>
    <scope>NUCLEOTIDE SEQUENCE [LARGE SCALE GENOMIC DNA]</scope>
    <source>
        <strain evidence="2">PB2801</strain>
    </source>
</reference>
<evidence type="ECO:0000313" key="1">
    <source>
        <dbReference type="EMBL" id="EGT32210.1"/>
    </source>
</evidence>
<dbReference type="HOGENOM" id="CLU_3320476_0_0_1"/>
<proteinExistence type="predicted"/>
<organism evidence="2">
    <name type="scientific">Caenorhabditis brenneri</name>
    <name type="common">Nematode worm</name>
    <dbReference type="NCBI Taxonomy" id="135651"/>
    <lineage>
        <taxon>Eukaryota</taxon>
        <taxon>Metazoa</taxon>
        <taxon>Ecdysozoa</taxon>
        <taxon>Nematoda</taxon>
        <taxon>Chromadorea</taxon>
        <taxon>Rhabditida</taxon>
        <taxon>Rhabditina</taxon>
        <taxon>Rhabditomorpha</taxon>
        <taxon>Rhabditoidea</taxon>
        <taxon>Rhabditidae</taxon>
        <taxon>Peloderinae</taxon>
        <taxon>Caenorhabditis</taxon>
    </lineage>
</organism>
<protein>
    <submittedName>
        <fullName evidence="1">Uncharacterized protein</fullName>
    </submittedName>
</protein>
<dbReference type="InParanoid" id="G0NJ69"/>
<dbReference type="AlphaFoldDB" id="G0NJ69"/>
<dbReference type="EMBL" id="GL379894">
    <property type="protein sequence ID" value="EGT32210.1"/>
    <property type="molecule type" value="Genomic_DNA"/>
</dbReference>
<sequence>MMQRAYGKRNRIGRFATIKRRLSLLVLSEFSINLQMNYI</sequence>